<protein>
    <submittedName>
        <fullName evidence="6">Glyoxylate reductase</fullName>
    </submittedName>
</protein>
<dbReference type="RefSeq" id="WP_132009528.1">
    <property type="nucleotide sequence ID" value="NZ_JABUHM010000011.1"/>
</dbReference>
<feature type="domain" description="D-isomer specific 2-hydroxyacid dehydrogenase catalytic" evidence="4">
    <location>
        <begin position="7"/>
        <end position="319"/>
    </location>
</feature>
<feature type="domain" description="D-isomer specific 2-hydroxyacid dehydrogenase NAD-binding" evidence="5">
    <location>
        <begin position="110"/>
        <end position="288"/>
    </location>
</feature>
<dbReference type="PROSITE" id="PS00671">
    <property type="entry name" value="D_2_HYDROXYACID_DH_3"/>
    <property type="match status" value="1"/>
</dbReference>
<proteinExistence type="inferred from homology"/>
<evidence type="ECO:0000259" key="5">
    <source>
        <dbReference type="Pfam" id="PF02826"/>
    </source>
</evidence>
<dbReference type="CDD" id="cd05301">
    <property type="entry name" value="GDH"/>
    <property type="match status" value="1"/>
</dbReference>
<reference evidence="6 7" key="1">
    <citation type="journal article" date="2015" name="Stand. Genomic Sci.">
        <title>Genomic Encyclopedia of Bacterial and Archaeal Type Strains, Phase III: the genomes of soil and plant-associated and newly described type strains.</title>
        <authorList>
            <person name="Whitman W.B."/>
            <person name="Woyke T."/>
            <person name="Klenk H.P."/>
            <person name="Zhou Y."/>
            <person name="Lilburn T.G."/>
            <person name="Beck B.J."/>
            <person name="De Vos P."/>
            <person name="Vandamme P."/>
            <person name="Eisen J.A."/>
            <person name="Garrity G."/>
            <person name="Hugenholtz P."/>
            <person name="Kyrpides N.C."/>
        </authorList>
    </citation>
    <scope>NUCLEOTIDE SEQUENCE [LARGE SCALE GENOMIC DNA]</scope>
    <source>
        <strain evidence="6 7">CV53</strain>
    </source>
</reference>
<dbReference type="PROSITE" id="PS00065">
    <property type="entry name" value="D_2_HYDROXYACID_DH_1"/>
    <property type="match status" value="1"/>
</dbReference>
<organism evidence="6 7">
    <name type="scientific">Mesobacillus foraminis</name>
    <dbReference type="NCBI Taxonomy" id="279826"/>
    <lineage>
        <taxon>Bacteria</taxon>
        <taxon>Bacillati</taxon>
        <taxon>Bacillota</taxon>
        <taxon>Bacilli</taxon>
        <taxon>Bacillales</taxon>
        <taxon>Bacillaceae</taxon>
        <taxon>Mesobacillus</taxon>
    </lineage>
</organism>
<dbReference type="Pfam" id="PF02826">
    <property type="entry name" value="2-Hacid_dh_C"/>
    <property type="match status" value="1"/>
</dbReference>
<dbReference type="GO" id="GO:0030267">
    <property type="term" value="F:glyoxylate reductase (NADPH) activity"/>
    <property type="evidence" value="ECO:0007669"/>
    <property type="project" value="TreeGrafter"/>
</dbReference>
<evidence type="ECO:0000256" key="2">
    <source>
        <dbReference type="ARBA" id="ARBA00023002"/>
    </source>
</evidence>
<dbReference type="AlphaFoldDB" id="A0A4R2B9E3"/>
<evidence type="ECO:0000256" key="1">
    <source>
        <dbReference type="ARBA" id="ARBA00005854"/>
    </source>
</evidence>
<dbReference type="FunFam" id="3.40.50.720:FF:000462">
    <property type="entry name" value="Glyoxylate reductase (NADP+)"/>
    <property type="match status" value="1"/>
</dbReference>
<dbReference type="GO" id="GO:0016618">
    <property type="term" value="F:hydroxypyruvate reductase [NAD(P)H] activity"/>
    <property type="evidence" value="ECO:0007669"/>
    <property type="project" value="TreeGrafter"/>
</dbReference>
<sequence length="320" mass="35864">MKPKVYITRRIPLEILSQIEEKCDVRMWHEEDIPVPREVLESEIVDVEGLFCLLTESIDIDLLWKAKNLRVISNMAVGYNNIDIQAAKQKGITVTNTPGVLTETTADLTFALLMATARRIVESSDYLRQGNWNTWSPMQLTGQDIYGATLGIIGMGRIGESLVKRAKGFDMEVLYYNRSRKLEVEEKWGLNYVGFEELLKESDFVCILTPYTKETANLIGERELSLMKKTAILINTARGGIVDEKALYESLKNGGIWAAGLDVFADEPLSLNHPLLTLPNLVTLPHIGSASIKTRLKMAELAAENLILPLYDSTPKHVVV</sequence>
<evidence type="ECO:0000256" key="3">
    <source>
        <dbReference type="RuleBase" id="RU003719"/>
    </source>
</evidence>
<dbReference type="SUPFAM" id="SSF52283">
    <property type="entry name" value="Formate/glycerate dehydrogenase catalytic domain-like"/>
    <property type="match status" value="1"/>
</dbReference>
<evidence type="ECO:0000259" key="4">
    <source>
        <dbReference type="Pfam" id="PF00389"/>
    </source>
</evidence>
<dbReference type="EMBL" id="SLVV01000010">
    <property type="protein sequence ID" value="TCN22662.1"/>
    <property type="molecule type" value="Genomic_DNA"/>
</dbReference>
<comment type="caution">
    <text evidence="6">The sequence shown here is derived from an EMBL/GenBank/DDBJ whole genome shotgun (WGS) entry which is preliminary data.</text>
</comment>
<dbReference type="Gene3D" id="3.40.50.720">
    <property type="entry name" value="NAD(P)-binding Rossmann-like Domain"/>
    <property type="match status" value="2"/>
</dbReference>
<dbReference type="Pfam" id="PF00389">
    <property type="entry name" value="2-Hacid_dh"/>
    <property type="match status" value="1"/>
</dbReference>
<name>A0A4R2B9E3_9BACI</name>
<dbReference type="SUPFAM" id="SSF51735">
    <property type="entry name" value="NAD(P)-binding Rossmann-fold domains"/>
    <property type="match status" value="1"/>
</dbReference>
<keyword evidence="2 3" id="KW-0560">Oxidoreductase</keyword>
<comment type="similarity">
    <text evidence="1 3">Belongs to the D-isomer specific 2-hydroxyacid dehydrogenase family.</text>
</comment>
<dbReference type="PANTHER" id="PTHR10996">
    <property type="entry name" value="2-HYDROXYACID DEHYDROGENASE-RELATED"/>
    <property type="match status" value="1"/>
</dbReference>
<dbReference type="GO" id="GO:0005829">
    <property type="term" value="C:cytosol"/>
    <property type="evidence" value="ECO:0007669"/>
    <property type="project" value="TreeGrafter"/>
</dbReference>
<evidence type="ECO:0000313" key="6">
    <source>
        <dbReference type="EMBL" id="TCN22662.1"/>
    </source>
</evidence>
<dbReference type="InterPro" id="IPR036291">
    <property type="entry name" value="NAD(P)-bd_dom_sf"/>
</dbReference>
<evidence type="ECO:0000313" key="7">
    <source>
        <dbReference type="Proteomes" id="UP000295689"/>
    </source>
</evidence>
<gene>
    <name evidence="6" type="ORF">EV146_110148</name>
</gene>
<dbReference type="InterPro" id="IPR029752">
    <property type="entry name" value="D-isomer_DH_CS1"/>
</dbReference>
<dbReference type="PANTHER" id="PTHR10996:SF283">
    <property type="entry name" value="GLYOXYLATE_HYDROXYPYRUVATE REDUCTASE B"/>
    <property type="match status" value="1"/>
</dbReference>
<dbReference type="InterPro" id="IPR029753">
    <property type="entry name" value="D-isomer_DH_CS"/>
</dbReference>
<dbReference type="InterPro" id="IPR006139">
    <property type="entry name" value="D-isomer_2_OHA_DH_cat_dom"/>
</dbReference>
<dbReference type="GO" id="GO:0051287">
    <property type="term" value="F:NAD binding"/>
    <property type="evidence" value="ECO:0007669"/>
    <property type="project" value="InterPro"/>
</dbReference>
<dbReference type="InterPro" id="IPR006140">
    <property type="entry name" value="D-isomer_DH_NAD-bd"/>
</dbReference>
<accession>A0A4R2B9E3</accession>
<dbReference type="Proteomes" id="UP000295689">
    <property type="component" value="Unassembled WGS sequence"/>
</dbReference>
<keyword evidence="7" id="KW-1185">Reference proteome</keyword>
<dbReference type="InterPro" id="IPR050223">
    <property type="entry name" value="D-isomer_2-hydroxyacid_DH"/>
</dbReference>